<sequence>MKLKYEGRDISVQEAVEEAISPGPRYEGDPLEFEVEQLTKMMGRLLNTLPIAVAHRIIDDYRIHLVGDDNATSG</sequence>
<proteinExistence type="predicted"/>
<dbReference type="Proteomes" id="UP000029995">
    <property type="component" value="Unassembled WGS sequence"/>
</dbReference>
<protein>
    <submittedName>
        <fullName evidence="1">Uncharacterized protein</fullName>
    </submittedName>
</protein>
<evidence type="ECO:0000313" key="2">
    <source>
        <dbReference type="Proteomes" id="UP000029995"/>
    </source>
</evidence>
<evidence type="ECO:0000313" key="1">
    <source>
        <dbReference type="EMBL" id="KGM36158.1"/>
    </source>
</evidence>
<dbReference type="EMBL" id="JANX01000001">
    <property type="protein sequence ID" value="KGM36158.1"/>
    <property type="molecule type" value="Genomic_DNA"/>
</dbReference>
<name>A0A0A0DE32_9PROT</name>
<gene>
    <name evidence="1" type="ORF">P409_00485</name>
</gene>
<accession>A0A0A0DE32</accession>
<dbReference type="AlphaFoldDB" id="A0A0A0DE32"/>
<dbReference type="RefSeq" id="WP_034830566.1">
    <property type="nucleotide sequence ID" value="NZ_JANX01000001.1"/>
</dbReference>
<reference evidence="1 2" key="1">
    <citation type="submission" date="2014-01" db="EMBL/GenBank/DDBJ databases">
        <title>Genome sequence determination for a cystic fibrosis isolate, Inquilinus limosus.</title>
        <authorList>
            <person name="Pino M."/>
            <person name="Di Conza J."/>
            <person name="Gutkind G."/>
        </authorList>
    </citation>
    <scope>NUCLEOTIDE SEQUENCE [LARGE SCALE GENOMIC DNA]</scope>
    <source>
        <strain evidence="1 2">MP06</strain>
    </source>
</reference>
<organism evidence="1 2">
    <name type="scientific">Inquilinus limosus MP06</name>
    <dbReference type="NCBI Taxonomy" id="1398085"/>
    <lineage>
        <taxon>Bacteria</taxon>
        <taxon>Pseudomonadati</taxon>
        <taxon>Pseudomonadota</taxon>
        <taxon>Alphaproteobacteria</taxon>
        <taxon>Rhodospirillales</taxon>
        <taxon>Rhodospirillaceae</taxon>
        <taxon>Inquilinus</taxon>
    </lineage>
</organism>
<comment type="caution">
    <text evidence="1">The sequence shown here is derived from an EMBL/GenBank/DDBJ whole genome shotgun (WGS) entry which is preliminary data.</text>
</comment>